<feature type="compositionally biased region" description="Low complexity" evidence="1">
    <location>
        <begin position="363"/>
        <end position="374"/>
    </location>
</feature>
<feature type="compositionally biased region" description="Basic and acidic residues" evidence="1">
    <location>
        <begin position="421"/>
        <end position="431"/>
    </location>
</feature>
<reference evidence="2 3" key="1">
    <citation type="journal article" date="2018" name="Mol. Biol. Evol.">
        <title>Broad Genomic Sampling Reveals a Smut Pathogenic Ancestry of the Fungal Clade Ustilaginomycotina.</title>
        <authorList>
            <person name="Kijpornyongpan T."/>
            <person name="Mondo S.J."/>
            <person name="Barry K."/>
            <person name="Sandor L."/>
            <person name="Lee J."/>
            <person name="Lipzen A."/>
            <person name="Pangilinan J."/>
            <person name="LaButti K."/>
            <person name="Hainaut M."/>
            <person name="Henrissat B."/>
            <person name="Grigoriev I.V."/>
            <person name="Spatafora J.W."/>
            <person name="Aime M.C."/>
        </authorList>
    </citation>
    <scope>NUCLEOTIDE SEQUENCE [LARGE SCALE GENOMIC DNA]</scope>
    <source>
        <strain evidence="2 3">MCA 5214</strain>
    </source>
</reference>
<evidence type="ECO:0000313" key="2">
    <source>
        <dbReference type="EMBL" id="PWN31143.1"/>
    </source>
</evidence>
<dbReference type="RefSeq" id="XP_025365755.1">
    <property type="nucleotide sequence ID" value="XM_025508695.1"/>
</dbReference>
<feature type="compositionally biased region" description="Acidic residues" evidence="1">
    <location>
        <begin position="305"/>
        <end position="315"/>
    </location>
</feature>
<evidence type="ECO:0000256" key="1">
    <source>
        <dbReference type="SAM" id="MobiDB-lite"/>
    </source>
</evidence>
<feature type="compositionally biased region" description="Low complexity" evidence="1">
    <location>
        <begin position="411"/>
        <end position="420"/>
    </location>
</feature>
<keyword evidence="3" id="KW-1185">Reference proteome</keyword>
<dbReference type="GeneID" id="37030518"/>
<feature type="compositionally biased region" description="Gly residues" evidence="1">
    <location>
        <begin position="400"/>
        <end position="410"/>
    </location>
</feature>
<feature type="compositionally biased region" description="Basic residues" evidence="1">
    <location>
        <begin position="260"/>
        <end position="273"/>
    </location>
</feature>
<dbReference type="Proteomes" id="UP000245884">
    <property type="component" value="Unassembled WGS sequence"/>
</dbReference>
<accession>A0A316V4I6</accession>
<dbReference type="AlphaFoldDB" id="A0A316V4I6"/>
<feature type="compositionally biased region" description="Low complexity" evidence="1">
    <location>
        <begin position="15"/>
        <end position="24"/>
    </location>
</feature>
<feature type="compositionally biased region" description="Polar residues" evidence="1">
    <location>
        <begin position="343"/>
        <end position="354"/>
    </location>
</feature>
<feature type="region of interest" description="Disordered" evidence="1">
    <location>
        <begin position="1"/>
        <end position="98"/>
    </location>
</feature>
<protein>
    <submittedName>
        <fullName evidence="2">Uncharacterized protein</fullName>
    </submittedName>
</protein>
<feature type="compositionally biased region" description="Acidic residues" evidence="1">
    <location>
        <begin position="41"/>
        <end position="56"/>
    </location>
</feature>
<sequence length="448" mass="47762">MSPSEAERDESSPKRSLATLLTTRETLRSVRTLKKRPTSFLDDDDDKGAEGDDEELPPARKKTKKTKTTPASRVASGSQRRRRGTVRPTSTAGYRKTQPCNPPEFYQQFCLTCGSSAVCEMALHGSSCRRCQEKGLTCDAGGRVPAFRGPNARQAKQAWTTVATRRNPDWFLKDPPRNFTPAPWKAIDVKTIGERYGSRGNKRAVLDPLRTSRSAVEAALPRAELDASDGRLAMAFYEYVLVCYDELVTNPAKLRTQAQRGKKRGSGGRRRGGRGAAVGDDGAGTDYDDYLSSHDYHDGLTSVDESSDNDDDEEAAVAQEVAGGTQGKSATKTSSRKRKRTAFSNTRSSEAGPSGSTGRGNRGASPTTGEAATTSGGGDKEAEVVIPAHLVGPEDMTGGPEAGSAGGGNGDNTAGASSSQRETRAARRARDALGVVLQAPESHFAPTE</sequence>
<name>A0A316V4I6_9BASI</name>
<evidence type="ECO:0000313" key="3">
    <source>
        <dbReference type="Proteomes" id="UP000245884"/>
    </source>
</evidence>
<gene>
    <name evidence="2" type="ORF">BDZ90DRAFT_266919</name>
</gene>
<feature type="compositionally biased region" description="Low complexity" evidence="1">
    <location>
        <begin position="316"/>
        <end position="333"/>
    </location>
</feature>
<proteinExistence type="predicted"/>
<organism evidence="2 3">
    <name type="scientific">Jaminaea rosea</name>
    <dbReference type="NCBI Taxonomy" id="1569628"/>
    <lineage>
        <taxon>Eukaryota</taxon>
        <taxon>Fungi</taxon>
        <taxon>Dikarya</taxon>
        <taxon>Basidiomycota</taxon>
        <taxon>Ustilaginomycotina</taxon>
        <taxon>Exobasidiomycetes</taxon>
        <taxon>Microstromatales</taxon>
        <taxon>Microstromatales incertae sedis</taxon>
        <taxon>Jaminaea</taxon>
    </lineage>
</organism>
<dbReference type="EMBL" id="KZ819662">
    <property type="protein sequence ID" value="PWN31143.1"/>
    <property type="molecule type" value="Genomic_DNA"/>
</dbReference>
<feature type="compositionally biased region" description="Basic and acidic residues" evidence="1">
    <location>
        <begin position="1"/>
        <end position="13"/>
    </location>
</feature>
<feature type="region of interest" description="Disordered" evidence="1">
    <location>
        <begin position="255"/>
        <end position="448"/>
    </location>
</feature>